<dbReference type="Pfam" id="PF09989">
    <property type="entry name" value="DUF2229"/>
    <property type="match status" value="1"/>
</dbReference>
<dbReference type="PANTHER" id="PTHR32329">
    <property type="entry name" value="BIFUNCTIONAL PROTEIN [INCLUDES 2-HYDROXYACYL-COA DEHYDRATASE (N-TER) AND ITS ACTIVATOR DOMAIN (C_TERM)-RELATED"/>
    <property type="match status" value="1"/>
</dbReference>
<evidence type="ECO:0000259" key="1">
    <source>
        <dbReference type="Pfam" id="PF09989"/>
    </source>
</evidence>
<reference evidence="2" key="2">
    <citation type="journal article" date="2021" name="PeerJ">
        <title>Extensive microbial diversity within the chicken gut microbiome revealed by metagenomics and culture.</title>
        <authorList>
            <person name="Gilroy R."/>
            <person name="Ravi A."/>
            <person name="Getino M."/>
            <person name="Pursley I."/>
            <person name="Horton D.L."/>
            <person name="Alikhan N.F."/>
            <person name="Baker D."/>
            <person name="Gharbi K."/>
            <person name="Hall N."/>
            <person name="Watson M."/>
            <person name="Adriaenssens E.M."/>
            <person name="Foster-Nyarko E."/>
            <person name="Jarju S."/>
            <person name="Secka A."/>
            <person name="Antonio M."/>
            <person name="Oren A."/>
            <person name="Chaudhuri R.R."/>
            <person name="La Ragione R."/>
            <person name="Hildebrand F."/>
            <person name="Pallen M.J."/>
        </authorList>
    </citation>
    <scope>NUCLEOTIDE SEQUENCE</scope>
    <source>
        <strain evidence="2">CHK152-2871</strain>
    </source>
</reference>
<dbReference type="PANTHER" id="PTHR32329:SF2">
    <property type="entry name" value="BIFUNCTIONAL PROTEIN [INCLUDES 2-HYDROXYACYL-COA DEHYDRATASE (N-TER) AND ITS ACTIVATOR DOMAIN (C_TERM)"/>
    <property type="match status" value="1"/>
</dbReference>
<proteinExistence type="predicted"/>
<evidence type="ECO:0000313" key="2">
    <source>
        <dbReference type="EMBL" id="HIS73608.1"/>
    </source>
</evidence>
<name>A0A9D1FHD6_9BACT</name>
<sequence>MNNKKQIGIPRALSYYNYFPYYYGFFSHLGIDIVLSSPTTKKTLSDGSALVVTETCLPIKVYVGHIVELVNKGVDKIFVPSIQSIAPKIYNCSKIRGLPDLIRNVVKGDFEIIEATLDKSEKNLGLYEFLKQAVKPFGIYDEKLIKEASRAGFVVQNNFRVMMQQGLDFEEALKNAKSGKVVIAPKQEESSGVIHVALVAHGYNIYDKKASMDIFKKLRNMGVVVHSAYQLTDGELQSGIKALDTSEYWANQMEVTGCAGHYLKSDKIDGIITITAFGCGPDSLMIEDIKRKAKNFSKPLLNLSIDEHTGEAGFVTRLEAFCDMLFRNKRVKLTKALEGNISSDVKTLQDINNTLMLGK</sequence>
<dbReference type="InterPro" id="IPR051805">
    <property type="entry name" value="Dehydratase_Activator_Redct"/>
</dbReference>
<dbReference type="EMBL" id="DVJQ01000010">
    <property type="protein sequence ID" value="HIS73608.1"/>
    <property type="molecule type" value="Genomic_DNA"/>
</dbReference>
<dbReference type="Proteomes" id="UP000886865">
    <property type="component" value="Unassembled WGS sequence"/>
</dbReference>
<dbReference type="AlphaFoldDB" id="A0A9D1FHD6"/>
<dbReference type="Gene3D" id="3.40.50.11900">
    <property type="match status" value="1"/>
</dbReference>
<dbReference type="InterPro" id="IPR018709">
    <property type="entry name" value="CoA_activase_DUF2229"/>
</dbReference>
<evidence type="ECO:0000313" key="3">
    <source>
        <dbReference type="Proteomes" id="UP000886865"/>
    </source>
</evidence>
<reference evidence="2" key="1">
    <citation type="submission" date="2020-10" db="EMBL/GenBank/DDBJ databases">
        <authorList>
            <person name="Gilroy R."/>
        </authorList>
    </citation>
    <scope>NUCLEOTIDE SEQUENCE</scope>
    <source>
        <strain evidence="2">CHK152-2871</strain>
    </source>
</reference>
<comment type="caution">
    <text evidence="2">The sequence shown here is derived from an EMBL/GenBank/DDBJ whole genome shotgun (WGS) entry which is preliminary data.</text>
</comment>
<organism evidence="2 3">
    <name type="scientific">Candidatus Galligastranaerophilus intestinavium</name>
    <dbReference type="NCBI Taxonomy" id="2840836"/>
    <lineage>
        <taxon>Bacteria</taxon>
        <taxon>Candidatus Galligastranaerophilus</taxon>
    </lineage>
</organism>
<feature type="domain" description="DUF2229" evidence="1">
    <location>
        <begin position="7"/>
        <end position="227"/>
    </location>
</feature>
<protein>
    <recommendedName>
        <fullName evidence="1">DUF2229 domain-containing protein</fullName>
    </recommendedName>
</protein>
<gene>
    <name evidence="2" type="ORF">IAA86_01145</name>
</gene>
<accession>A0A9D1FHD6</accession>